<evidence type="ECO:0000313" key="2">
    <source>
        <dbReference type="Proteomes" id="UP000194606"/>
    </source>
</evidence>
<proteinExistence type="predicted"/>
<sequence length="176" mass="20872">MQRQTKHIGYAVTPQSFDEEKALIQNQYRDQVFYSQIFQISGTDFSEFITQDDKIFYGEEVTSFLDSNLFQSNITIGNVPINLSKQINFWTHKIGRSRYEETANQARYLRNMISNLAQKYNEPSYYIEMFNSNQEVFKNLEYMLQTSERIMLKKVTDQEEIKKIKRSALNPTSNLR</sequence>
<comment type="caution">
    <text evidence="1">The sequence shown here is derived from an EMBL/GenBank/DDBJ whole genome shotgun (WGS) entry which is preliminary data.</text>
</comment>
<reference evidence="1 2" key="1">
    <citation type="submission" date="2017-02" db="EMBL/GenBank/DDBJ databases">
        <authorList>
            <person name="Peterson S.W."/>
        </authorList>
    </citation>
    <scope>NUCLEOTIDE SEQUENCE [LARGE SCALE GENOMIC DNA]</scope>
    <source>
        <strain evidence="1">159469</strain>
    </source>
</reference>
<organism evidence="1 2">
    <name type="scientific">Lactococcus petauri</name>
    <dbReference type="NCBI Taxonomy" id="1940789"/>
    <lineage>
        <taxon>Bacteria</taxon>
        <taxon>Bacillati</taxon>
        <taxon>Bacillota</taxon>
        <taxon>Bacilli</taxon>
        <taxon>Lactobacillales</taxon>
        <taxon>Streptococcaceae</taxon>
        <taxon>Lactococcus</taxon>
    </lineage>
</organism>
<gene>
    <name evidence="1" type="ORF">BZZ03_00145</name>
</gene>
<name>A0A252CF22_9LACT</name>
<protein>
    <submittedName>
        <fullName evidence="1">Uncharacterized protein</fullName>
    </submittedName>
</protein>
<dbReference type="EMBL" id="MUIZ01000001">
    <property type="protein sequence ID" value="OUK05166.1"/>
    <property type="molecule type" value="Genomic_DNA"/>
</dbReference>
<dbReference type="RefSeq" id="WP_086581865.1">
    <property type="nucleotide sequence ID" value="NZ_MUIZ01000001.1"/>
</dbReference>
<evidence type="ECO:0000313" key="1">
    <source>
        <dbReference type="EMBL" id="OUK05166.1"/>
    </source>
</evidence>
<accession>A0A252CF22</accession>
<dbReference type="Proteomes" id="UP000194606">
    <property type="component" value="Unassembled WGS sequence"/>
</dbReference>
<dbReference type="AlphaFoldDB" id="A0A252CF22"/>